<sequence length="256" mass="28573">MYDLAPGMRLCFGRSRRADIVIRPDGPKLSRIAGEIAVEDGGVRITNRSSTHLLRVVMRGRTTDLPQTAAATPAASFVLVEGTVEVGSPTMHAEHQVLRVTVAPRTPDPRPEPPPATEETSTVGPWEIDTETRYFAVALALCQDRLENPAASGRVPTAKETTLAVLRLTHCHHHLSRIRAGDAATLGRLTKRVEDHLKYLRKLLRDKGQLPRGVEHLSKQSLAHYLVDLEILRPEHLGLRTDPRWLAVQEQLWWDE</sequence>
<evidence type="ECO:0000313" key="2">
    <source>
        <dbReference type="EMBL" id="UPT22380.1"/>
    </source>
</evidence>
<dbReference type="Proteomes" id="UP000832041">
    <property type="component" value="Chromosome"/>
</dbReference>
<feature type="region of interest" description="Disordered" evidence="1">
    <location>
        <begin position="103"/>
        <end position="122"/>
    </location>
</feature>
<evidence type="ECO:0000256" key="1">
    <source>
        <dbReference type="SAM" id="MobiDB-lite"/>
    </source>
</evidence>
<name>A0ABY4L3W9_THEAE</name>
<accession>A0ABY4L3W9</accession>
<proteinExistence type="predicted"/>
<dbReference type="EMBL" id="CP051627">
    <property type="protein sequence ID" value="UPT22380.1"/>
    <property type="molecule type" value="Genomic_DNA"/>
</dbReference>
<dbReference type="RefSeq" id="WP_248590865.1">
    <property type="nucleotide sequence ID" value="NZ_BAABEB010000007.1"/>
</dbReference>
<organism evidence="2 3">
    <name type="scientific">Thermobifida alba</name>
    <name type="common">Thermomonospora alba</name>
    <dbReference type="NCBI Taxonomy" id="53522"/>
    <lineage>
        <taxon>Bacteria</taxon>
        <taxon>Bacillati</taxon>
        <taxon>Actinomycetota</taxon>
        <taxon>Actinomycetes</taxon>
        <taxon>Streptosporangiales</taxon>
        <taxon>Nocardiopsidaceae</taxon>
        <taxon>Thermobifida</taxon>
    </lineage>
</organism>
<gene>
    <name evidence="2" type="ORF">FOF52_16570</name>
</gene>
<protein>
    <recommendedName>
        <fullName evidence="4">FHA domain-containing protein</fullName>
    </recommendedName>
</protein>
<evidence type="ECO:0000313" key="3">
    <source>
        <dbReference type="Proteomes" id="UP000832041"/>
    </source>
</evidence>
<reference evidence="2 3" key="1">
    <citation type="submission" date="2020-04" db="EMBL/GenBank/DDBJ databases">
        <title>Thermobifida alba genome sequencing and assembly.</title>
        <authorList>
            <person name="Luzics S."/>
            <person name="Horvath B."/>
            <person name="Nagy I."/>
            <person name="Toth A."/>
            <person name="Nagy I."/>
            <person name="Kukolya J."/>
        </authorList>
    </citation>
    <scope>NUCLEOTIDE SEQUENCE [LARGE SCALE GENOMIC DNA]</scope>
    <source>
        <strain evidence="2 3">DSM 43795</strain>
    </source>
</reference>
<keyword evidence="3" id="KW-1185">Reference proteome</keyword>
<evidence type="ECO:0008006" key="4">
    <source>
        <dbReference type="Google" id="ProtNLM"/>
    </source>
</evidence>
<dbReference type="CDD" id="cd00060">
    <property type="entry name" value="FHA"/>
    <property type="match status" value="1"/>
</dbReference>